<evidence type="ECO:0000313" key="1">
    <source>
        <dbReference type="EMBL" id="MFD2573897.1"/>
    </source>
</evidence>
<dbReference type="EMBL" id="JBHULN010000022">
    <property type="protein sequence ID" value="MFD2573897.1"/>
    <property type="molecule type" value="Genomic_DNA"/>
</dbReference>
<protein>
    <submittedName>
        <fullName evidence="1">2'-5' RNA ligase family protein</fullName>
    </submittedName>
</protein>
<dbReference type="SUPFAM" id="SSF55144">
    <property type="entry name" value="LigT-like"/>
    <property type="match status" value="1"/>
</dbReference>
<dbReference type="GO" id="GO:0016874">
    <property type="term" value="F:ligase activity"/>
    <property type="evidence" value="ECO:0007669"/>
    <property type="project" value="UniProtKB-KW"/>
</dbReference>
<dbReference type="Gene3D" id="3.90.1140.10">
    <property type="entry name" value="Cyclic phosphodiesterase"/>
    <property type="match status" value="1"/>
</dbReference>
<dbReference type="Pfam" id="PF13563">
    <property type="entry name" value="2_5_RNA_ligase2"/>
    <property type="match status" value="1"/>
</dbReference>
<reference evidence="2" key="1">
    <citation type="journal article" date="2019" name="Int. J. Syst. Evol. Microbiol.">
        <title>The Global Catalogue of Microorganisms (GCM) 10K type strain sequencing project: providing services to taxonomists for standard genome sequencing and annotation.</title>
        <authorList>
            <consortium name="The Broad Institute Genomics Platform"/>
            <consortium name="The Broad Institute Genome Sequencing Center for Infectious Disease"/>
            <person name="Wu L."/>
            <person name="Ma J."/>
        </authorList>
    </citation>
    <scope>NUCLEOTIDE SEQUENCE [LARGE SCALE GENOMIC DNA]</scope>
    <source>
        <strain evidence="2">KCTC 42805</strain>
    </source>
</reference>
<name>A0ABW5MA55_9BACT</name>
<sequence>MALLPHSIIQDEVTTFKQEALEKFGSGHALRSPPHITLLPPFRSNQTDFSALQAFASTQQLIEVALSNFDRFGTRVIFVNVLAEQSLTDCQQRLSTFCAEQFAIPSDPRPFHPHMTVAFKDLKKAVFPQAWAYFSEKTYERLFTATAITLLIHTGQRWEIQEEFPFDHPKPLV</sequence>
<gene>
    <name evidence="1" type="ORF">ACFSUS_24890</name>
</gene>
<organism evidence="1 2">
    <name type="scientific">Spirosoma soli</name>
    <dbReference type="NCBI Taxonomy" id="1770529"/>
    <lineage>
        <taxon>Bacteria</taxon>
        <taxon>Pseudomonadati</taxon>
        <taxon>Bacteroidota</taxon>
        <taxon>Cytophagia</taxon>
        <taxon>Cytophagales</taxon>
        <taxon>Cytophagaceae</taxon>
        <taxon>Spirosoma</taxon>
    </lineage>
</organism>
<dbReference type="InterPro" id="IPR050580">
    <property type="entry name" value="2H_phosphoesterase_YjcG-like"/>
</dbReference>
<dbReference type="RefSeq" id="WP_381527029.1">
    <property type="nucleotide sequence ID" value="NZ_JBHULN010000022.1"/>
</dbReference>
<dbReference type="PANTHER" id="PTHR40037">
    <property type="entry name" value="PHOSPHOESTERASE YJCG-RELATED"/>
    <property type="match status" value="1"/>
</dbReference>
<keyword evidence="2" id="KW-1185">Reference proteome</keyword>
<evidence type="ECO:0000313" key="2">
    <source>
        <dbReference type="Proteomes" id="UP001597469"/>
    </source>
</evidence>
<dbReference type="Proteomes" id="UP001597469">
    <property type="component" value="Unassembled WGS sequence"/>
</dbReference>
<proteinExistence type="predicted"/>
<dbReference type="InterPro" id="IPR009097">
    <property type="entry name" value="Cyclic_Pdiesterase"/>
</dbReference>
<accession>A0ABW5MA55</accession>
<keyword evidence="1" id="KW-0436">Ligase</keyword>
<dbReference type="PANTHER" id="PTHR40037:SF1">
    <property type="entry name" value="PHOSPHOESTERASE SAOUHSC_00951-RELATED"/>
    <property type="match status" value="1"/>
</dbReference>
<comment type="caution">
    <text evidence="1">The sequence shown here is derived from an EMBL/GenBank/DDBJ whole genome shotgun (WGS) entry which is preliminary data.</text>
</comment>